<keyword evidence="2" id="KW-1185">Reference proteome</keyword>
<evidence type="ECO:0000313" key="1">
    <source>
        <dbReference type="EMBL" id="KAK8854168.1"/>
    </source>
</evidence>
<gene>
    <name evidence="1" type="ORF">M9Y10_016725</name>
</gene>
<proteinExistence type="predicted"/>
<organism evidence="1 2">
    <name type="scientific">Tritrichomonas musculus</name>
    <dbReference type="NCBI Taxonomy" id="1915356"/>
    <lineage>
        <taxon>Eukaryota</taxon>
        <taxon>Metamonada</taxon>
        <taxon>Parabasalia</taxon>
        <taxon>Tritrichomonadida</taxon>
        <taxon>Tritrichomonadidae</taxon>
        <taxon>Tritrichomonas</taxon>
    </lineage>
</organism>
<name>A0ABR2HXR8_9EUKA</name>
<accession>A0ABR2HXR8</accession>
<evidence type="ECO:0000313" key="2">
    <source>
        <dbReference type="Proteomes" id="UP001470230"/>
    </source>
</evidence>
<protein>
    <submittedName>
        <fullName evidence="1">Uncharacterized protein</fullName>
    </submittedName>
</protein>
<comment type="caution">
    <text evidence="1">The sequence shown here is derived from an EMBL/GenBank/DDBJ whole genome shotgun (WGS) entry which is preliminary data.</text>
</comment>
<sequence>MKSQISGKVFDREQMVISSSGVLYDKNELNRYISSRKSPCCIVTGKNLKEVINEKHEDDFNCDDNFDISYYYQNSIHSKLQTIIGIHLLLETLQSLETPKYKKSNRQS</sequence>
<reference evidence="1 2" key="1">
    <citation type="submission" date="2024-04" db="EMBL/GenBank/DDBJ databases">
        <title>Tritrichomonas musculus Genome.</title>
        <authorList>
            <person name="Alves-Ferreira E."/>
            <person name="Grigg M."/>
            <person name="Lorenzi H."/>
            <person name="Galac M."/>
        </authorList>
    </citation>
    <scope>NUCLEOTIDE SEQUENCE [LARGE SCALE GENOMIC DNA]</scope>
    <source>
        <strain evidence="1 2">EAF2021</strain>
    </source>
</reference>
<dbReference type="EMBL" id="JAPFFF010000021">
    <property type="protein sequence ID" value="KAK8854168.1"/>
    <property type="molecule type" value="Genomic_DNA"/>
</dbReference>
<dbReference type="Proteomes" id="UP001470230">
    <property type="component" value="Unassembled WGS sequence"/>
</dbReference>